<organism evidence="1 2">
    <name type="scientific">Zymoseptoria tritici (strain ST99CH_3D7)</name>
    <dbReference type="NCBI Taxonomy" id="1276538"/>
    <lineage>
        <taxon>Eukaryota</taxon>
        <taxon>Fungi</taxon>
        <taxon>Dikarya</taxon>
        <taxon>Ascomycota</taxon>
        <taxon>Pezizomycotina</taxon>
        <taxon>Dothideomycetes</taxon>
        <taxon>Dothideomycetidae</taxon>
        <taxon>Mycosphaerellales</taxon>
        <taxon>Mycosphaerellaceae</taxon>
        <taxon>Zymoseptoria</taxon>
    </lineage>
</organism>
<reference evidence="1 2" key="1">
    <citation type="submission" date="2016-06" db="EMBL/GenBank/DDBJ databases">
        <authorList>
            <person name="Kjaerup R.B."/>
            <person name="Dalgaard T.S."/>
            <person name="Juul-Madsen H.R."/>
        </authorList>
    </citation>
    <scope>NUCLEOTIDE SEQUENCE [LARGE SCALE GENOMIC DNA]</scope>
</reference>
<dbReference type="Proteomes" id="UP000215127">
    <property type="component" value="Chromosome 5"/>
</dbReference>
<sequence length="271" mass="30841">MGWFPLKFKKAKKVSNPPADPVTGVTPYTRPNTTVTRLTRADRTLDNCLPPCYESRLFTDASQVFLKQVDRERFMNIVKIVLSQNGTQDIDSCTIDLYYPRQSWIPGRNYPLFRATFAVTHPESSQQLRSTFSAAHPGETHEEAFVHLVAAVELRFAQLAKRQNIRPSEKEVRKEGRRGRQMGLEGGACAGFQQGWGNGIVAHGGRSVGLQRRERVKVPRYGTPKGMYLQNDWEEGGRYWSWDSSKNTTQGGRWWWRWVPGLGGSNLSMFS</sequence>
<name>A0A1X7RTF8_ZYMT9</name>
<accession>A0A1X7RTF8</accession>
<protein>
    <submittedName>
        <fullName evidence="1">Uncharacterized protein</fullName>
    </submittedName>
</protein>
<dbReference type="EMBL" id="LT853696">
    <property type="protein sequence ID" value="SMQ50685.1"/>
    <property type="molecule type" value="Genomic_DNA"/>
</dbReference>
<dbReference type="AlphaFoldDB" id="A0A1X7RTF8"/>
<evidence type="ECO:0000313" key="1">
    <source>
        <dbReference type="EMBL" id="SMQ50685.1"/>
    </source>
</evidence>
<keyword evidence="2" id="KW-1185">Reference proteome</keyword>
<evidence type="ECO:0000313" key="2">
    <source>
        <dbReference type="Proteomes" id="UP000215127"/>
    </source>
</evidence>
<proteinExistence type="predicted"/>
<gene>
    <name evidence="1" type="ORF">ZT3D7_G5838</name>
</gene>